<dbReference type="RefSeq" id="WP_163456330.1">
    <property type="nucleotide sequence ID" value="NZ_JAAGOH010000004.1"/>
</dbReference>
<name>A0A7C9TKQ1_9BURK</name>
<evidence type="ECO:0000313" key="6">
    <source>
        <dbReference type="EMBL" id="NDY90466.1"/>
    </source>
</evidence>
<evidence type="ECO:0000256" key="3">
    <source>
        <dbReference type="ARBA" id="ARBA00023163"/>
    </source>
</evidence>
<dbReference type="SUPFAM" id="SSF46785">
    <property type="entry name" value="Winged helix' DNA-binding domain"/>
    <property type="match status" value="1"/>
</dbReference>
<dbReference type="GO" id="GO:0003677">
    <property type="term" value="F:DNA binding"/>
    <property type="evidence" value="ECO:0007669"/>
    <property type="project" value="UniProtKB-KW"/>
</dbReference>
<feature type="region of interest" description="Disordered" evidence="4">
    <location>
        <begin position="1"/>
        <end position="22"/>
    </location>
</feature>
<dbReference type="PANTHER" id="PTHR33164">
    <property type="entry name" value="TRANSCRIPTIONAL REGULATOR, MARR FAMILY"/>
    <property type="match status" value="1"/>
</dbReference>
<comment type="caution">
    <text evidence="6">The sequence shown here is derived from an EMBL/GenBank/DDBJ whole genome shotgun (WGS) entry which is preliminary data.</text>
</comment>
<accession>A0A7C9TKQ1</accession>
<keyword evidence="7" id="KW-1185">Reference proteome</keyword>
<gene>
    <name evidence="6" type="ORF">G3A44_04550</name>
</gene>
<dbReference type="InterPro" id="IPR023187">
    <property type="entry name" value="Tscrpt_reg_MarR-type_CS"/>
</dbReference>
<dbReference type="Proteomes" id="UP000484255">
    <property type="component" value="Unassembled WGS sequence"/>
</dbReference>
<evidence type="ECO:0000313" key="7">
    <source>
        <dbReference type="Proteomes" id="UP000484255"/>
    </source>
</evidence>
<evidence type="ECO:0000256" key="4">
    <source>
        <dbReference type="SAM" id="MobiDB-lite"/>
    </source>
</evidence>
<feature type="compositionally biased region" description="Pro residues" evidence="4">
    <location>
        <begin position="7"/>
        <end position="18"/>
    </location>
</feature>
<evidence type="ECO:0000259" key="5">
    <source>
        <dbReference type="PROSITE" id="PS50995"/>
    </source>
</evidence>
<dbReference type="PROSITE" id="PS01117">
    <property type="entry name" value="HTH_MARR_1"/>
    <property type="match status" value="1"/>
</dbReference>
<dbReference type="AlphaFoldDB" id="A0A7C9TKQ1"/>
<dbReference type="GO" id="GO:0006950">
    <property type="term" value="P:response to stress"/>
    <property type="evidence" value="ECO:0007669"/>
    <property type="project" value="TreeGrafter"/>
</dbReference>
<dbReference type="InterPro" id="IPR036388">
    <property type="entry name" value="WH-like_DNA-bd_sf"/>
</dbReference>
<dbReference type="InterPro" id="IPR039422">
    <property type="entry name" value="MarR/SlyA-like"/>
</dbReference>
<dbReference type="GO" id="GO:0003700">
    <property type="term" value="F:DNA-binding transcription factor activity"/>
    <property type="evidence" value="ECO:0007669"/>
    <property type="project" value="InterPro"/>
</dbReference>
<dbReference type="Pfam" id="PF12802">
    <property type="entry name" value="MarR_2"/>
    <property type="match status" value="1"/>
</dbReference>
<dbReference type="InterPro" id="IPR000835">
    <property type="entry name" value="HTH_MarR-typ"/>
</dbReference>
<dbReference type="PANTHER" id="PTHR33164:SF43">
    <property type="entry name" value="HTH-TYPE TRANSCRIPTIONAL REPRESSOR YETL"/>
    <property type="match status" value="1"/>
</dbReference>
<evidence type="ECO:0000256" key="1">
    <source>
        <dbReference type="ARBA" id="ARBA00023015"/>
    </source>
</evidence>
<proteinExistence type="predicted"/>
<keyword evidence="1" id="KW-0805">Transcription regulation</keyword>
<dbReference type="SMART" id="SM00347">
    <property type="entry name" value="HTH_MARR"/>
    <property type="match status" value="1"/>
</dbReference>
<organism evidence="6 7">
    <name type="scientific">Ideonella livida</name>
    <dbReference type="NCBI Taxonomy" id="2707176"/>
    <lineage>
        <taxon>Bacteria</taxon>
        <taxon>Pseudomonadati</taxon>
        <taxon>Pseudomonadota</taxon>
        <taxon>Betaproteobacteria</taxon>
        <taxon>Burkholderiales</taxon>
        <taxon>Sphaerotilaceae</taxon>
        <taxon>Ideonella</taxon>
    </lineage>
</organism>
<protein>
    <submittedName>
        <fullName evidence="6">MarR family transcriptional regulator</fullName>
    </submittedName>
</protein>
<dbReference type="Gene3D" id="1.10.10.10">
    <property type="entry name" value="Winged helix-like DNA-binding domain superfamily/Winged helix DNA-binding domain"/>
    <property type="match status" value="1"/>
</dbReference>
<keyword evidence="3" id="KW-0804">Transcription</keyword>
<reference evidence="6 7" key="1">
    <citation type="submission" date="2020-02" db="EMBL/GenBank/DDBJ databases">
        <title>Ideonella bacterium strain TBM-1.</title>
        <authorList>
            <person name="Chen W.-M."/>
        </authorList>
    </citation>
    <scope>NUCLEOTIDE SEQUENCE [LARGE SCALE GENOMIC DNA]</scope>
    <source>
        <strain evidence="6 7">TBM-1</strain>
    </source>
</reference>
<evidence type="ECO:0000256" key="2">
    <source>
        <dbReference type="ARBA" id="ARBA00023125"/>
    </source>
</evidence>
<feature type="domain" description="HTH marR-type" evidence="5">
    <location>
        <begin position="40"/>
        <end position="170"/>
    </location>
</feature>
<keyword evidence="2" id="KW-0238">DNA-binding</keyword>
<dbReference type="EMBL" id="JAAGOH010000004">
    <property type="protein sequence ID" value="NDY90466.1"/>
    <property type="molecule type" value="Genomic_DNA"/>
</dbReference>
<dbReference type="PROSITE" id="PS50995">
    <property type="entry name" value="HTH_MARR_2"/>
    <property type="match status" value="1"/>
</dbReference>
<sequence length="180" mass="20015">MSENAPPAEPAPSDPQVPPAHHLGLETRSAEDDHLAVRTWLRLLSLTTQIEQEIRTRLRERFGTSLARFDYLAQLERHPEGLRMSALSRCLMVTGGNVTGLTTQLEAEGLVERQPDPDDGRSWRVRLSDAGRAHFATMAAEHEGWLQALFAGLPHAEQQQLYDLLGVARARLGQSAPPER</sequence>
<dbReference type="InterPro" id="IPR036390">
    <property type="entry name" value="WH_DNA-bd_sf"/>
</dbReference>